<dbReference type="EC" id="1.-.-.-" evidence="3"/>
<dbReference type="Pfam" id="PF00106">
    <property type="entry name" value="adh_short"/>
    <property type="match status" value="1"/>
</dbReference>
<dbReference type="PANTHER" id="PTHR43976">
    <property type="entry name" value="SHORT CHAIN DEHYDROGENASE"/>
    <property type="match status" value="1"/>
</dbReference>
<reference evidence="3 4" key="1">
    <citation type="submission" date="2018-06" db="EMBL/GenBank/DDBJ databases">
        <authorList>
            <consortium name="Pathogen Informatics"/>
            <person name="Doyle S."/>
        </authorList>
    </citation>
    <scope>NUCLEOTIDE SEQUENCE [LARGE SCALE GENOMIC DNA]</scope>
    <source>
        <strain evidence="3 4">NCTC12872</strain>
    </source>
</reference>
<sequence length="274" mass="30662">MQNKTILITGCSSGIGYETAKLLKQQGWRVLASCRKQDDVLRLQQEGFECLLLDVNDSTQIKQAFEEIKQKGGLDAVFCNAGYGLPSMVEDVSRKDLQGIFETNVFGVWEVMNYALKIFRQQNHGKIIVTSSILGFAAMPFRGAYNSTKFAVEAMADTLRLELAGSNISVSLIEPGPIQSNFRSNSAKEFEKMDISGSIHQQTYQKNLTYFNTKENKNPFALPPSACAEVCLKILNAKKPKARYMVTLPTKLFWGLKRILPTFIFDMICRKSAG</sequence>
<dbReference type="PANTHER" id="PTHR43976:SF16">
    <property type="entry name" value="SHORT-CHAIN DEHYDROGENASE_REDUCTASE FAMILY PROTEIN"/>
    <property type="match status" value="1"/>
</dbReference>
<comment type="similarity">
    <text evidence="1">Belongs to the short-chain dehydrogenases/reductases (SDR) family.</text>
</comment>
<keyword evidence="4" id="KW-1185">Reference proteome</keyword>
<gene>
    <name evidence="3" type="ORF">NCTC12872_01025</name>
</gene>
<dbReference type="GO" id="GO:0016491">
    <property type="term" value="F:oxidoreductase activity"/>
    <property type="evidence" value="ECO:0007669"/>
    <property type="project" value="UniProtKB-KW"/>
</dbReference>
<dbReference type="PROSITE" id="PS00061">
    <property type="entry name" value="ADH_SHORT"/>
    <property type="match status" value="1"/>
</dbReference>
<dbReference type="SUPFAM" id="SSF51735">
    <property type="entry name" value="NAD(P)-binding Rossmann-fold domains"/>
    <property type="match status" value="1"/>
</dbReference>
<dbReference type="OrthoDB" id="9810734at2"/>
<name>A0A379C9W3_9PAST</name>
<dbReference type="Proteomes" id="UP000255417">
    <property type="component" value="Unassembled WGS sequence"/>
</dbReference>
<evidence type="ECO:0000256" key="2">
    <source>
        <dbReference type="ARBA" id="ARBA00023002"/>
    </source>
</evidence>
<dbReference type="AlphaFoldDB" id="A0A379C9W3"/>
<keyword evidence="2 3" id="KW-0560">Oxidoreductase</keyword>
<dbReference type="PRINTS" id="PR00081">
    <property type="entry name" value="GDHRDH"/>
</dbReference>
<organism evidence="3 4">
    <name type="scientific">Phocoenobacter uteri</name>
    <dbReference type="NCBI Taxonomy" id="146806"/>
    <lineage>
        <taxon>Bacteria</taxon>
        <taxon>Pseudomonadati</taxon>
        <taxon>Pseudomonadota</taxon>
        <taxon>Gammaproteobacteria</taxon>
        <taxon>Pasteurellales</taxon>
        <taxon>Pasteurellaceae</taxon>
        <taxon>Phocoenobacter</taxon>
    </lineage>
</organism>
<dbReference type="CDD" id="cd05374">
    <property type="entry name" value="17beta-HSD-like_SDR_c"/>
    <property type="match status" value="1"/>
</dbReference>
<dbReference type="Gene3D" id="3.40.50.720">
    <property type="entry name" value="NAD(P)-binding Rossmann-like Domain"/>
    <property type="match status" value="1"/>
</dbReference>
<dbReference type="InterPro" id="IPR036291">
    <property type="entry name" value="NAD(P)-bd_dom_sf"/>
</dbReference>
<dbReference type="InterPro" id="IPR051911">
    <property type="entry name" value="SDR_oxidoreductase"/>
</dbReference>
<dbReference type="RefSeq" id="WP_115315547.1">
    <property type="nucleotide sequence ID" value="NZ_LWIF01000001.1"/>
</dbReference>
<accession>A0A379C9W3</accession>
<protein>
    <submittedName>
        <fullName evidence="3">Uncharacterized oxidoreductase SAV2478</fullName>
        <ecNumber evidence="3">1.-.-.-</ecNumber>
    </submittedName>
</protein>
<dbReference type="EMBL" id="UGTA01000001">
    <property type="protein sequence ID" value="SUB59051.1"/>
    <property type="molecule type" value="Genomic_DNA"/>
</dbReference>
<evidence type="ECO:0000256" key="1">
    <source>
        <dbReference type="ARBA" id="ARBA00006484"/>
    </source>
</evidence>
<dbReference type="InterPro" id="IPR002347">
    <property type="entry name" value="SDR_fam"/>
</dbReference>
<evidence type="ECO:0000313" key="3">
    <source>
        <dbReference type="EMBL" id="SUB59051.1"/>
    </source>
</evidence>
<evidence type="ECO:0000313" key="4">
    <source>
        <dbReference type="Proteomes" id="UP000255417"/>
    </source>
</evidence>
<proteinExistence type="inferred from homology"/>
<dbReference type="InterPro" id="IPR020904">
    <property type="entry name" value="Sc_DH/Rdtase_CS"/>
</dbReference>